<organism evidence="1 2">
    <name type="scientific">Haematococcus lacustris</name>
    <name type="common">Green alga</name>
    <name type="synonym">Haematococcus pluvialis</name>
    <dbReference type="NCBI Taxonomy" id="44745"/>
    <lineage>
        <taxon>Eukaryota</taxon>
        <taxon>Viridiplantae</taxon>
        <taxon>Chlorophyta</taxon>
        <taxon>core chlorophytes</taxon>
        <taxon>Chlorophyceae</taxon>
        <taxon>CS clade</taxon>
        <taxon>Chlamydomonadales</taxon>
        <taxon>Haematococcaceae</taxon>
        <taxon>Haematococcus</taxon>
    </lineage>
</organism>
<comment type="caution">
    <text evidence="1">The sequence shown here is derived from an EMBL/GenBank/DDBJ whole genome shotgun (WGS) entry which is preliminary data.</text>
</comment>
<reference evidence="1 2" key="1">
    <citation type="submission" date="2020-02" db="EMBL/GenBank/DDBJ databases">
        <title>Draft genome sequence of Haematococcus lacustris strain NIES-144.</title>
        <authorList>
            <person name="Morimoto D."/>
            <person name="Nakagawa S."/>
            <person name="Yoshida T."/>
            <person name="Sawayama S."/>
        </authorList>
    </citation>
    <scope>NUCLEOTIDE SEQUENCE [LARGE SCALE GENOMIC DNA]</scope>
    <source>
        <strain evidence="1 2">NIES-144</strain>
    </source>
</reference>
<feature type="non-terminal residue" evidence="1">
    <location>
        <position position="1"/>
    </location>
</feature>
<protein>
    <submittedName>
        <fullName evidence="1">Uncharacterized protein</fullName>
    </submittedName>
</protein>
<sequence>RHKVADQLVKMTEAKDLKVLERLAALADPLQLNEREAREARQDCCERLGSRSQPGTLAASLTAAMAPCLISPACLAALAVLAYPTTNRHPPPPLGQSARSPAAAQVWSQLQVGAEVQGLCGALKVLSSCMKSFTEAAGAGAV</sequence>
<gene>
    <name evidence="1" type="ORF">HaLaN_05712</name>
</gene>
<evidence type="ECO:0000313" key="1">
    <source>
        <dbReference type="EMBL" id="GFH10405.1"/>
    </source>
</evidence>
<accession>A0A699YM54</accession>
<evidence type="ECO:0000313" key="2">
    <source>
        <dbReference type="Proteomes" id="UP000485058"/>
    </source>
</evidence>
<keyword evidence="2" id="KW-1185">Reference proteome</keyword>
<dbReference type="AlphaFoldDB" id="A0A699YM54"/>
<dbReference type="EMBL" id="BLLF01000312">
    <property type="protein sequence ID" value="GFH10405.1"/>
    <property type="molecule type" value="Genomic_DNA"/>
</dbReference>
<proteinExistence type="predicted"/>
<dbReference type="Proteomes" id="UP000485058">
    <property type="component" value="Unassembled WGS sequence"/>
</dbReference>
<name>A0A699YM54_HAELA</name>